<evidence type="ECO:0000313" key="3">
    <source>
        <dbReference type="EMBL" id="RXR34953.1"/>
    </source>
</evidence>
<evidence type="ECO:0000313" key="5">
    <source>
        <dbReference type="Proteomes" id="UP000290517"/>
    </source>
</evidence>
<dbReference type="STRING" id="1713.GCA_000718325_01815"/>
<feature type="region of interest" description="Disordered" evidence="1">
    <location>
        <begin position="45"/>
        <end position="70"/>
    </location>
</feature>
<dbReference type="RefSeq" id="WP_030151337.1">
    <property type="nucleotide sequence ID" value="NZ_JOFV01000007.1"/>
</dbReference>
<dbReference type="AlphaFoldDB" id="A0A4Q1KXA7"/>
<organism evidence="3 4">
    <name type="scientific">Oerskovia turbata</name>
    <dbReference type="NCBI Taxonomy" id="1713"/>
    <lineage>
        <taxon>Bacteria</taxon>
        <taxon>Bacillati</taxon>
        <taxon>Actinomycetota</taxon>
        <taxon>Actinomycetes</taxon>
        <taxon>Micrococcales</taxon>
        <taxon>Cellulomonadaceae</taxon>
        <taxon>Oerskovia</taxon>
    </lineage>
</organism>
<dbReference type="Proteomes" id="UP000290517">
    <property type="component" value="Unassembled WGS sequence"/>
</dbReference>
<dbReference type="EMBL" id="SDJR01000008">
    <property type="protein sequence ID" value="RXR24843.1"/>
    <property type="molecule type" value="Genomic_DNA"/>
</dbReference>
<accession>A0A4Q1KXA7</accession>
<name>A0A4Q1KXA7_9CELL</name>
<proteinExistence type="predicted"/>
<protein>
    <submittedName>
        <fullName evidence="3">Uncharacterized protein</fullName>
    </submittedName>
</protein>
<evidence type="ECO:0000313" key="4">
    <source>
        <dbReference type="Proteomes" id="UP000289805"/>
    </source>
</evidence>
<gene>
    <name evidence="2" type="ORF">EQW73_13535</name>
    <name evidence="3" type="ORF">EQW78_07045</name>
</gene>
<evidence type="ECO:0000313" key="2">
    <source>
        <dbReference type="EMBL" id="RXR24843.1"/>
    </source>
</evidence>
<keyword evidence="5" id="KW-1185">Reference proteome</keyword>
<dbReference type="Proteomes" id="UP000289805">
    <property type="component" value="Unassembled WGS sequence"/>
</dbReference>
<dbReference type="EMBL" id="SDJQ01000009">
    <property type="protein sequence ID" value="RXR34953.1"/>
    <property type="molecule type" value="Genomic_DNA"/>
</dbReference>
<sequence length="70" mass="7374">MLVVTFLAAVLSVAALTVVLTAVVAVVTAPWWAYRLWLAPLRDRSPSKARAPLSAMTGRAEQRAVAAPSG</sequence>
<comment type="caution">
    <text evidence="3">The sequence shown here is derived from an EMBL/GenBank/DDBJ whole genome shotgun (WGS) entry which is preliminary data.</text>
</comment>
<evidence type="ECO:0000256" key="1">
    <source>
        <dbReference type="SAM" id="MobiDB-lite"/>
    </source>
</evidence>
<reference evidence="4 5" key="1">
    <citation type="submission" date="2019-01" db="EMBL/GenBank/DDBJ databases">
        <title>Oerskovia turbata Genome sequencing and assembly.</title>
        <authorList>
            <person name="Dou T."/>
        </authorList>
    </citation>
    <scope>NUCLEOTIDE SEQUENCE [LARGE SCALE GENOMIC DNA]</scope>
    <source>
        <strain evidence="3 4">JCM12123</strain>
        <strain evidence="2 5">JCM3160</strain>
    </source>
</reference>